<feature type="domain" description="Transposase IS110-like N-terminal" evidence="1">
    <location>
        <begin position="7"/>
        <end position="147"/>
    </location>
</feature>
<keyword evidence="6" id="KW-1185">Reference proteome</keyword>
<dbReference type="OrthoDB" id="5289737at2"/>
<dbReference type="AlphaFoldDB" id="A0A078KQG8"/>
<sequence>MNNIKVLGIDLAKNVFQLHGTDSNGKGVLRKRLSREKLVEFMANLSPCLVGVEACGGAHYWSRLFVEMGHTVKMMSPQFVKPYVKSNKNDAKDAEAISEAVTRPTMRFVPIKNMTQQDVLLLHRAKELAVKQRTAQANQIRGFLAEYGIIIAQGIQRLVQLPEILDANEDKISSCSKKIFLQLHEQLKLYDEQAKYYDKEIREQAKTDPRCVAIQSIEGIGPITASAIVATIGDPTVFKNGREVAAWLGLVPRQNSSGNKIVLGSITKRGDRYIRTLLIHGARTVIKTCGNKKDKKSQWVIEKKLRIGFNKTAVALANKNARTIWAMLATGESYRKPLAIA</sequence>
<dbReference type="Proteomes" id="UP000044071">
    <property type="component" value="Unassembled WGS sequence"/>
</dbReference>
<evidence type="ECO:0000259" key="1">
    <source>
        <dbReference type="Pfam" id="PF01548"/>
    </source>
</evidence>
<organism evidence="4 6">
    <name type="scientific">Legionella massiliensis</name>
    <dbReference type="NCBI Taxonomy" id="1034943"/>
    <lineage>
        <taxon>Bacteria</taxon>
        <taxon>Pseudomonadati</taxon>
        <taxon>Pseudomonadota</taxon>
        <taxon>Gammaproteobacteria</taxon>
        <taxon>Legionellales</taxon>
        <taxon>Legionellaceae</taxon>
        <taxon>Legionella</taxon>
    </lineage>
</organism>
<dbReference type="EMBL" id="CCSB01000001">
    <property type="protein sequence ID" value="CDZ76645.1"/>
    <property type="molecule type" value="Genomic_DNA"/>
</dbReference>
<dbReference type="Pfam" id="PF01548">
    <property type="entry name" value="DEDD_Tnp_IS110"/>
    <property type="match status" value="1"/>
</dbReference>
<evidence type="ECO:0000259" key="2">
    <source>
        <dbReference type="Pfam" id="PF02371"/>
    </source>
</evidence>
<feature type="domain" description="Transposase IS116/IS110/IS902 C-terminal" evidence="2">
    <location>
        <begin position="213"/>
        <end position="289"/>
    </location>
</feature>
<dbReference type="RefSeq" id="WP_043872911.1">
    <property type="nucleotide sequence ID" value="NZ_CCVW01000001.1"/>
</dbReference>
<gene>
    <name evidence="3" type="ORF">BN59_00626</name>
    <name evidence="4" type="ORF">BN59_00919</name>
    <name evidence="5" type="ORF">BN59_01087</name>
</gene>
<proteinExistence type="predicted"/>
<dbReference type="GO" id="GO:0004803">
    <property type="term" value="F:transposase activity"/>
    <property type="evidence" value="ECO:0007669"/>
    <property type="project" value="InterPro"/>
</dbReference>
<evidence type="ECO:0000313" key="5">
    <source>
        <dbReference type="EMBL" id="CDZ76811.1"/>
    </source>
</evidence>
<reference evidence="4 6" key="1">
    <citation type="submission" date="2014-06" db="EMBL/GenBank/DDBJ databases">
        <authorList>
            <person name="Urmite Genomes Urmite Genomes"/>
        </authorList>
    </citation>
    <scope>NUCLEOTIDE SEQUENCE [LARGE SCALE GENOMIC DNA]</scope>
</reference>
<evidence type="ECO:0000313" key="4">
    <source>
        <dbReference type="EMBL" id="CDZ76645.1"/>
    </source>
</evidence>
<dbReference type="NCBIfam" id="NF033542">
    <property type="entry name" value="transpos_IS110"/>
    <property type="match status" value="1"/>
</dbReference>
<name>A0A078KQG8_9GAMM</name>
<evidence type="ECO:0000313" key="3">
    <source>
        <dbReference type="EMBL" id="CDZ76358.1"/>
    </source>
</evidence>
<dbReference type="PANTHER" id="PTHR33055">
    <property type="entry name" value="TRANSPOSASE FOR INSERTION SEQUENCE ELEMENT IS1111A"/>
    <property type="match status" value="1"/>
</dbReference>
<evidence type="ECO:0000313" key="6">
    <source>
        <dbReference type="Proteomes" id="UP000044071"/>
    </source>
</evidence>
<dbReference type="InterPro" id="IPR003346">
    <property type="entry name" value="Transposase_20"/>
</dbReference>
<dbReference type="InterPro" id="IPR047650">
    <property type="entry name" value="Transpos_IS110"/>
</dbReference>
<dbReference type="PANTHER" id="PTHR33055:SF3">
    <property type="entry name" value="PUTATIVE TRANSPOSASE FOR IS117-RELATED"/>
    <property type="match status" value="1"/>
</dbReference>
<dbReference type="eggNOG" id="COG3547">
    <property type="taxonomic scope" value="Bacteria"/>
</dbReference>
<dbReference type="GO" id="GO:0003677">
    <property type="term" value="F:DNA binding"/>
    <property type="evidence" value="ECO:0007669"/>
    <property type="project" value="InterPro"/>
</dbReference>
<dbReference type="GO" id="GO:0006313">
    <property type="term" value="P:DNA transposition"/>
    <property type="evidence" value="ECO:0007669"/>
    <property type="project" value="InterPro"/>
</dbReference>
<accession>A0A078KQG8</accession>
<protein>
    <submittedName>
        <fullName evidence="4">Transposase IS116/IS110/IS902 family protein</fullName>
    </submittedName>
</protein>
<dbReference type="InterPro" id="IPR002525">
    <property type="entry name" value="Transp_IS110-like_N"/>
</dbReference>
<dbReference type="EMBL" id="CCSB01000001">
    <property type="protein sequence ID" value="CDZ76358.1"/>
    <property type="molecule type" value="Genomic_DNA"/>
</dbReference>
<dbReference type="Pfam" id="PF02371">
    <property type="entry name" value="Transposase_20"/>
    <property type="match status" value="1"/>
</dbReference>
<dbReference type="EMBL" id="CCSB01000001">
    <property type="protein sequence ID" value="CDZ76811.1"/>
    <property type="molecule type" value="Genomic_DNA"/>
</dbReference>